<accession>A0ABY4X4T1</accession>
<proteinExistence type="predicted"/>
<evidence type="ECO:0000313" key="3">
    <source>
        <dbReference type="EMBL" id="USI71907.1"/>
    </source>
</evidence>
<dbReference type="Proteomes" id="UP001056937">
    <property type="component" value="Chromosome 1"/>
</dbReference>
<gene>
    <name evidence="3" type="ORF">LHA26_11320</name>
</gene>
<protein>
    <submittedName>
        <fullName evidence="3">Uncharacterized protein</fullName>
    </submittedName>
</protein>
<reference evidence="3" key="1">
    <citation type="journal article" date="2022" name="Toxins">
        <title>Genomic Analysis of Sphingopyxis sp. USTB-05 for Biodegrading Cyanobacterial Hepatotoxins.</title>
        <authorList>
            <person name="Liu C."/>
            <person name="Xu Q."/>
            <person name="Zhao Z."/>
            <person name="Zhang H."/>
            <person name="Liu X."/>
            <person name="Yin C."/>
            <person name="Liu Y."/>
            <person name="Yan H."/>
        </authorList>
    </citation>
    <scope>NUCLEOTIDE SEQUENCE</scope>
    <source>
        <strain evidence="3">NBD5</strain>
    </source>
</reference>
<feature type="signal peptide" evidence="2">
    <location>
        <begin position="1"/>
        <end position="32"/>
    </location>
</feature>
<organism evidence="3 4">
    <name type="scientific">Sphingomonas morindae</name>
    <dbReference type="NCBI Taxonomy" id="1541170"/>
    <lineage>
        <taxon>Bacteria</taxon>
        <taxon>Pseudomonadati</taxon>
        <taxon>Pseudomonadota</taxon>
        <taxon>Alphaproteobacteria</taxon>
        <taxon>Sphingomonadales</taxon>
        <taxon>Sphingomonadaceae</taxon>
        <taxon>Sphingomonas</taxon>
    </lineage>
</organism>
<name>A0ABY4X4T1_9SPHN</name>
<dbReference type="EMBL" id="CP084930">
    <property type="protein sequence ID" value="USI71907.1"/>
    <property type="molecule type" value="Genomic_DNA"/>
</dbReference>
<feature type="chain" id="PRO_5045346432" evidence="2">
    <location>
        <begin position="33"/>
        <end position="118"/>
    </location>
</feature>
<keyword evidence="2" id="KW-0732">Signal</keyword>
<sequence length="118" mass="12334">MAERLPRARRAAAAAIATGCALLAFAAAPARADPYGPPLAPAAATPALAIAYRLPPAAARWAPDWATPSGDTRLAPMLKSKSRVARADPRLPGPSTAMLMGTQRRGPVLGLSFRRLFH</sequence>
<feature type="region of interest" description="Disordered" evidence="1">
    <location>
        <begin position="80"/>
        <end position="101"/>
    </location>
</feature>
<evidence type="ECO:0000256" key="2">
    <source>
        <dbReference type="SAM" id="SignalP"/>
    </source>
</evidence>
<evidence type="ECO:0000256" key="1">
    <source>
        <dbReference type="SAM" id="MobiDB-lite"/>
    </source>
</evidence>
<keyword evidence="4" id="KW-1185">Reference proteome</keyword>
<evidence type="ECO:0000313" key="4">
    <source>
        <dbReference type="Proteomes" id="UP001056937"/>
    </source>
</evidence>
<dbReference type="RefSeq" id="WP_252165717.1">
    <property type="nucleotide sequence ID" value="NZ_CP084930.1"/>
</dbReference>